<feature type="domain" description="Calcineurin-like phosphoesterase" evidence="4">
    <location>
        <begin position="24"/>
        <end position="210"/>
    </location>
</feature>
<dbReference type="Gene3D" id="3.90.780.10">
    <property type="entry name" value="5'-Nucleotidase, C-terminal domain"/>
    <property type="match status" value="1"/>
</dbReference>
<evidence type="ECO:0000256" key="1">
    <source>
        <dbReference type="ARBA" id="ARBA00006654"/>
    </source>
</evidence>
<feature type="domain" description="5'-Nucleotidase C-terminal" evidence="5">
    <location>
        <begin position="281"/>
        <end position="424"/>
    </location>
</feature>
<sequence>MAGSPALVNTKPCLWGWRRVEPVGGAARFVGAIDQLRGERPLILFSGDALSPSLLSTLTRGEHMVRVLNAAGVHAACVGNHEFDFGLDVLEERVRASAFPWLLSNVTDRRTGQPPAGLQRSCLLRHGGLCIGLLGLVERGWMETTRGVDLRGDLVFEEPGAVARRLGPGLRRAGADLVVALTHMRAAADAALAAETGRPALDLVLGGHDHDWCERRCPETGLLILKSGTDFAEFSRVHRVAVTSATPENVAVRLLVDDLERFLGSHLDDPLGWAHVPLDARSDAMRSGETALGNLLADAMRLALGCEVAFFNGGTVRSDGVHPPGQLRVRDVRRMLPFSDELLALALTGAELVAALEVGLARWPAREGRFLQVSGLRAAFDPAQAPGQRVVPGSVRVNGAPLERGRTYAVATKSFLGDGKDGYGFLRRVPRVETELLAPSLGALMQLLLSQIEEVNAACAGLEIGAVDDAVAGSALAASPLRELAVLDPSIAKYGVAPRVEGRLTRV</sequence>
<proteinExistence type="inferred from homology"/>
<dbReference type="SUPFAM" id="SSF55816">
    <property type="entry name" value="5'-nucleotidase (syn. UDP-sugar hydrolase), C-terminal domain"/>
    <property type="match status" value="1"/>
</dbReference>
<dbReference type="EMBL" id="JASFZW010000006">
    <property type="protein sequence ID" value="KAK2077429.1"/>
    <property type="molecule type" value="Genomic_DNA"/>
</dbReference>
<comment type="similarity">
    <text evidence="1 3">Belongs to the 5'-nucleotidase family.</text>
</comment>
<dbReference type="InterPro" id="IPR008334">
    <property type="entry name" value="5'-Nucleotdase_C"/>
</dbReference>
<dbReference type="InterPro" id="IPR029052">
    <property type="entry name" value="Metallo-depent_PP-like"/>
</dbReference>
<evidence type="ECO:0000259" key="4">
    <source>
        <dbReference type="Pfam" id="PF00149"/>
    </source>
</evidence>
<dbReference type="InterPro" id="IPR004843">
    <property type="entry name" value="Calcineurin-like_PHP"/>
</dbReference>
<dbReference type="Proteomes" id="UP001255856">
    <property type="component" value="Unassembled WGS sequence"/>
</dbReference>
<reference evidence="6" key="1">
    <citation type="submission" date="2021-01" db="EMBL/GenBank/DDBJ databases">
        <authorList>
            <person name="Eckstrom K.M.E."/>
        </authorList>
    </citation>
    <scope>NUCLEOTIDE SEQUENCE</scope>
    <source>
        <strain evidence="6">UVCC 0001</strain>
    </source>
</reference>
<evidence type="ECO:0000313" key="6">
    <source>
        <dbReference type="EMBL" id="KAK2077429.1"/>
    </source>
</evidence>
<dbReference type="Pfam" id="PF02872">
    <property type="entry name" value="5_nucleotid_C"/>
    <property type="match status" value="1"/>
</dbReference>
<dbReference type="SUPFAM" id="SSF56300">
    <property type="entry name" value="Metallo-dependent phosphatases"/>
    <property type="match status" value="1"/>
</dbReference>
<evidence type="ECO:0000259" key="5">
    <source>
        <dbReference type="Pfam" id="PF02872"/>
    </source>
</evidence>
<gene>
    <name evidence="6" type="ORF">QBZ16_004274</name>
</gene>
<name>A0AAD9MGS1_PROWI</name>
<dbReference type="Gene3D" id="3.60.21.10">
    <property type="match status" value="1"/>
</dbReference>
<evidence type="ECO:0008006" key="8">
    <source>
        <dbReference type="Google" id="ProtNLM"/>
    </source>
</evidence>
<keyword evidence="7" id="KW-1185">Reference proteome</keyword>
<organism evidence="6 7">
    <name type="scientific">Prototheca wickerhamii</name>
    <dbReference type="NCBI Taxonomy" id="3111"/>
    <lineage>
        <taxon>Eukaryota</taxon>
        <taxon>Viridiplantae</taxon>
        <taxon>Chlorophyta</taxon>
        <taxon>core chlorophytes</taxon>
        <taxon>Trebouxiophyceae</taxon>
        <taxon>Chlorellales</taxon>
        <taxon>Chlorellaceae</taxon>
        <taxon>Prototheca</taxon>
    </lineage>
</organism>
<comment type="caution">
    <text evidence="6">The sequence shown here is derived from an EMBL/GenBank/DDBJ whole genome shotgun (WGS) entry which is preliminary data.</text>
</comment>
<dbReference type="InterPro" id="IPR036907">
    <property type="entry name" value="5'-Nucleotdase_C_sf"/>
</dbReference>
<protein>
    <recommendedName>
        <fullName evidence="8">Bifunctional metallophosphatase/5'-nucleotidase</fullName>
    </recommendedName>
</protein>
<evidence type="ECO:0000256" key="3">
    <source>
        <dbReference type="RuleBase" id="RU362119"/>
    </source>
</evidence>
<evidence type="ECO:0000256" key="2">
    <source>
        <dbReference type="ARBA" id="ARBA00022729"/>
    </source>
</evidence>
<dbReference type="PRINTS" id="PR01607">
    <property type="entry name" value="APYRASEFAMLY"/>
</dbReference>
<dbReference type="GO" id="GO:0009166">
    <property type="term" value="P:nucleotide catabolic process"/>
    <property type="evidence" value="ECO:0007669"/>
    <property type="project" value="InterPro"/>
</dbReference>
<dbReference type="AlphaFoldDB" id="A0AAD9MGS1"/>
<dbReference type="PANTHER" id="PTHR11575">
    <property type="entry name" value="5'-NUCLEOTIDASE-RELATED"/>
    <property type="match status" value="1"/>
</dbReference>
<keyword evidence="3" id="KW-0547">Nucleotide-binding</keyword>
<dbReference type="PANTHER" id="PTHR11575:SF48">
    <property type="entry name" value="5'-NUCLEOTIDASE"/>
    <property type="match status" value="1"/>
</dbReference>
<keyword evidence="2" id="KW-0732">Signal</keyword>
<keyword evidence="3" id="KW-0378">Hydrolase</keyword>
<accession>A0AAD9MGS1</accession>
<dbReference type="Pfam" id="PF00149">
    <property type="entry name" value="Metallophos"/>
    <property type="match status" value="1"/>
</dbReference>
<dbReference type="GO" id="GO:0016787">
    <property type="term" value="F:hydrolase activity"/>
    <property type="evidence" value="ECO:0007669"/>
    <property type="project" value="UniProtKB-KW"/>
</dbReference>
<dbReference type="InterPro" id="IPR006179">
    <property type="entry name" value="5_nucleotidase/apyrase"/>
</dbReference>
<evidence type="ECO:0000313" key="7">
    <source>
        <dbReference type="Proteomes" id="UP001255856"/>
    </source>
</evidence>
<dbReference type="GO" id="GO:0000166">
    <property type="term" value="F:nucleotide binding"/>
    <property type="evidence" value="ECO:0007669"/>
    <property type="project" value="UniProtKB-KW"/>
</dbReference>